<evidence type="ECO:0000259" key="4">
    <source>
        <dbReference type="Pfam" id="PF08545"/>
    </source>
</evidence>
<gene>
    <name evidence="5" type="ORF">ISP25_15945</name>
</gene>
<dbReference type="Gene3D" id="3.40.47.10">
    <property type="match status" value="1"/>
</dbReference>
<dbReference type="CDD" id="cd00830">
    <property type="entry name" value="KAS_III"/>
    <property type="match status" value="1"/>
</dbReference>
<proteinExistence type="predicted"/>
<dbReference type="Pfam" id="PF08545">
    <property type="entry name" value="ACP_syn_III"/>
    <property type="match status" value="1"/>
</dbReference>
<name>A0ABW8JC14_9GAMM</name>
<evidence type="ECO:0000256" key="2">
    <source>
        <dbReference type="ARBA" id="ARBA00023315"/>
    </source>
</evidence>
<evidence type="ECO:0000313" key="6">
    <source>
        <dbReference type="Proteomes" id="UP001620339"/>
    </source>
</evidence>
<dbReference type="RefSeq" id="WP_404615306.1">
    <property type="nucleotide sequence ID" value="NZ_JADIKK010000008.1"/>
</dbReference>
<feature type="domain" description="Beta-ketoacyl-[acyl-carrier-protein] synthase III N-terminal" evidence="4">
    <location>
        <begin position="115"/>
        <end position="192"/>
    </location>
</feature>
<dbReference type="SUPFAM" id="SSF53901">
    <property type="entry name" value="Thiolase-like"/>
    <property type="match status" value="1"/>
</dbReference>
<evidence type="ECO:0000259" key="3">
    <source>
        <dbReference type="Pfam" id="PF08541"/>
    </source>
</evidence>
<keyword evidence="1" id="KW-0808">Transferase</keyword>
<keyword evidence="6" id="KW-1185">Reference proteome</keyword>
<evidence type="ECO:0000256" key="1">
    <source>
        <dbReference type="ARBA" id="ARBA00022679"/>
    </source>
</evidence>
<evidence type="ECO:0000313" key="5">
    <source>
        <dbReference type="EMBL" id="MFK2878564.1"/>
    </source>
</evidence>
<dbReference type="Pfam" id="PF08541">
    <property type="entry name" value="ACP_syn_III_C"/>
    <property type="match status" value="1"/>
</dbReference>
<dbReference type="InterPro" id="IPR013747">
    <property type="entry name" value="ACP_syn_III_C"/>
</dbReference>
<dbReference type="PANTHER" id="PTHR34069:SF2">
    <property type="entry name" value="BETA-KETOACYL-[ACYL-CARRIER-PROTEIN] SYNTHASE III"/>
    <property type="match status" value="1"/>
</dbReference>
<dbReference type="InterPro" id="IPR016039">
    <property type="entry name" value="Thiolase-like"/>
</dbReference>
<reference evidence="5 6" key="1">
    <citation type="submission" date="2020-10" db="EMBL/GenBank/DDBJ databases">
        <title>Phylogeny of dyella-like bacteria.</title>
        <authorList>
            <person name="Fu J."/>
        </authorList>
    </citation>
    <scope>NUCLEOTIDE SEQUENCE [LARGE SCALE GENOMIC DNA]</scope>
    <source>
        <strain evidence="5 6">KACC 19113</strain>
    </source>
</reference>
<dbReference type="InterPro" id="IPR013751">
    <property type="entry name" value="ACP_syn_III_N"/>
</dbReference>
<dbReference type="EMBL" id="JADIKK010000008">
    <property type="protein sequence ID" value="MFK2878564.1"/>
    <property type="molecule type" value="Genomic_DNA"/>
</dbReference>
<protein>
    <submittedName>
        <fullName evidence="5">Ketoacyl-ACP synthase III</fullName>
    </submittedName>
</protein>
<feature type="domain" description="Beta-ketoacyl-[acyl-carrier-protein] synthase III C-terminal" evidence="3">
    <location>
        <begin position="253"/>
        <end position="341"/>
    </location>
</feature>
<comment type="caution">
    <text evidence="5">The sequence shown here is derived from an EMBL/GenBank/DDBJ whole genome shotgun (WGS) entry which is preliminary data.</text>
</comment>
<dbReference type="Proteomes" id="UP001620339">
    <property type="component" value="Unassembled WGS sequence"/>
</dbReference>
<keyword evidence="2" id="KW-0012">Acyltransferase</keyword>
<dbReference type="PANTHER" id="PTHR34069">
    <property type="entry name" value="3-OXOACYL-[ACYL-CARRIER-PROTEIN] SYNTHASE 3"/>
    <property type="match status" value="1"/>
</dbReference>
<sequence length="358" mass="39318">MNLVFHGKRIEGLLAVLPANERLFVDEMDQFDFPRARSLKLKEVMGYDRHRIVDGPVCVSDLAVHGLEHLFAQGLLGRDDFDALILVTQSPDYFMPATSSVIQGRLGLKHDMFCMDINQGCAGFLIGLYQAFMLLEQPAIRRVVLVNADVMSRKVSVRDRNSYPLIGDAGSITVIGRCGDDAPIHANLKMDGSRRDALMIPAGGMREPSSAETRELHADAEGNLRARDDLVMDGSAVFNFVQTEVPPMIEALLAAAQTEAAAVDTYLFHQPNRFMLQKLADKLQVPYAKMPSNVVEHFGNSSGVTIPLALALNLREQVLDKTLTAVLGGFGVGLTWSSMLLPLGPLAFCDIIDYPRVH</sequence>
<organism evidence="5 6">
    <name type="scientific">Rhodanobacter hydrolyticus</name>
    <dbReference type="NCBI Taxonomy" id="2250595"/>
    <lineage>
        <taxon>Bacteria</taxon>
        <taxon>Pseudomonadati</taxon>
        <taxon>Pseudomonadota</taxon>
        <taxon>Gammaproteobacteria</taxon>
        <taxon>Lysobacterales</taxon>
        <taxon>Rhodanobacteraceae</taxon>
        <taxon>Rhodanobacter</taxon>
    </lineage>
</organism>
<accession>A0ABW8JC14</accession>